<proteinExistence type="predicted"/>
<dbReference type="EMBL" id="CALNXI010002352">
    <property type="protein sequence ID" value="CAH3186649.1"/>
    <property type="molecule type" value="Genomic_DNA"/>
</dbReference>
<keyword evidence="2" id="KW-1185">Reference proteome</keyword>
<comment type="caution">
    <text evidence="1">The sequence shown here is derived from an EMBL/GenBank/DDBJ whole genome shotgun (WGS) entry which is preliminary data.</text>
</comment>
<gene>
    <name evidence="1" type="ORF">PEVE_00017036</name>
</gene>
<name>A0ABN8SA27_9CNID</name>
<accession>A0ABN8SA27</accession>
<sequence>MLAFPHPQNMNLVDVKFPKDVFKLNSQNEIIQVVTPVPLAFRAWGCILEKFHMIIRTAYFIMFECLVTKVLQITNDRQPIFVWNTFIVKRLMNIRIIKVVIILNG</sequence>
<evidence type="ECO:0000313" key="1">
    <source>
        <dbReference type="EMBL" id="CAH3186649.1"/>
    </source>
</evidence>
<evidence type="ECO:0000313" key="2">
    <source>
        <dbReference type="Proteomes" id="UP001159427"/>
    </source>
</evidence>
<reference evidence="1 2" key="1">
    <citation type="submission" date="2022-05" db="EMBL/GenBank/DDBJ databases">
        <authorList>
            <consortium name="Genoscope - CEA"/>
            <person name="William W."/>
        </authorList>
    </citation>
    <scope>NUCLEOTIDE SEQUENCE [LARGE SCALE GENOMIC DNA]</scope>
</reference>
<organism evidence="1 2">
    <name type="scientific">Porites evermanni</name>
    <dbReference type="NCBI Taxonomy" id="104178"/>
    <lineage>
        <taxon>Eukaryota</taxon>
        <taxon>Metazoa</taxon>
        <taxon>Cnidaria</taxon>
        <taxon>Anthozoa</taxon>
        <taxon>Hexacorallia</taxon>
        <taxon>Scleractinia</taxon>
        <taxon>Fungiina</taxon>
        <taxon>Poritidae</taxon>
        <taxon>Porites</taxon>
    </lineage>
</organism>
<protein>
    <submittedName>
        <fullName evidence="1">Uncharacterized protein</fullName>
    </submittedName>
</protein>
<dbReference type="Proteomes" id="UP001159427">
    <property type="component" value="Unassembled WGS sequence"/>
</dbReference>